<name>A0A328BXX8_9BACT</name>
<evidence type="ECO:0000313" key="2">
    <source>
        <dbReference type="Proteomes" id="UP000248553"/>
    </source>
</evidence>
<evidence type="ECO:0000313" key="1">
    <source>
        <dbReference type="EMBL" id="RAK69968.1"/>
    </source>
</evidence>
<dbReference type="OrthoDB" id="884043at2"/>
<keyword evidence="2" id="KW-1185">Reference proteome</keyword>
<organism evidence="1 2">
    <name type="scientific">Hymenobacter edaphi</name>
    <dbReference type="NCBI Taxonomy" id="2211146"/>
    <lineage>
        <taxon>Bacteria</taxon>
        <taxon>Pseudomonadati</taxon>
        <taxon>Bacteroidota</taxon>
        <taxon>Cytophagia</taxon>
        <taxon>Cytophagales</taxon>
        <taxon>Hymenobacteraceae</taxon>
        <taxon>Hymenobacter</taxon>
    </lineage>
</organism>
<protein>
    <submittedName>
        <fullName evidence="1">Uncharacterized protein</fullName>
    </submittedName>
</protein>
<accession>A0A328BXX8</accession>
<dbReference type="EMBL" id="QHKM01000001">
    <property type="protein sequence ID" value="RAK69968.1"/>
    <property type="molecule type" value="Genomic_DNA"/>
</dbReference>
<dbReference type="AlphaFoldDB" id="A0A328BXX8"/>
<comment type="caution">
    <text evidence="1">The sequence shown here is derived from an EMBL/GenBank/DDBJ whole genome shotgun (WGS) entry which is preliminary data.</text>
</comment>
<reference evidence="2" key="1">
    <citation type="submission" date="2018-05" db="EMBL/GenBank/DDBJ databases">
        <authorList>
            <person name="Nie L."/>
        </authorList>
    </citation>
    <scope>NUCLEOTIDE SEQUENCE [LARGE SCALE GENOMIC DNA]</scope>
    <source>
        <strain evidence="2">NL</strain>
    </source>
</reference>
<gene>
    <name evidence="1" type="ORF">DLM85_03695</name>
</gene>
<dbReference type="RefSeq" id="WP_111476704.1">
    <property type="nucleotide sequence ID" value="NZ_QHKM01000001.1"/>
</dbReference>
<dbReference type="Proteomes" id="UP000248553">
    <property type="component" value="Unassembled WGS sequence"/>
</dbReference>
<sequence length="158" mass="17447">MSQESVTTDALQRLISQLIGTQPWRSRAGSGTGSIFTLQFGEPLPANPREGAFSLMVFCAWHIVREEQIRLSWHDDPDQVLAPGLAALEGHTVTGAELSSWYDLVMRLSNGQELHILNDFSPRRAFDECWSIIHNGQQCHCVQPNGSIALTSVGSRTS</sequence>
<proteinExistence type="predicted"/>